<dbReference type="EMBL" id="KQ972959">
    <property type="protein sequence ID" value="EFA12193.1"/>
    <property type="molecule type" value="Genomic_DNA"/>
</dbReference>
<protein>
    <recommendedName>
        <fullName evidence="3">Phospholipase A2-like domain-containing protein</fullName>
    </recommendedName>
</protein>
<dbReference type="GO" id="GO:0008270">
    <property type="term" value="F:zinc ion binding"/>
    <property type="evidence" value="ECO:0007669"/>
    <property type="project" value="InterPro"/>
</dbReference>
<accession>D7ELI9</accession>
<dbReference type="InterPro" id="IPR036444">
    <property type="entry name" value="PLipase_A2_dom_sf"/>
</dbReference>
<dbReference type="PhylomeDB" id="D7ELI9"/>
<sequence>MVQTRRNSSASTMSRDDSDDLRPRGDDVTKIIEECAKNLDVLDTFILKSKECISNRQTYQESIQKIHAGLRNILVKLSMPPVETNLEKKITNIVEKAIGNKMGNMGNQSLPTGYSQILKRNSPKSHEVSSAPTKLPQSSFKVIIKPNESLKNVKSSKVIRKILMSKTPKDFGIKVNKMVPIRNNAILIESSCSSILNLTENAVLKSLNLCADRINKVWPKIQIFDVPKDKDTEQLVAEILNQEDLPDSIPEKFVKSAFKVGNKEGKTNHWVVEMHPAARSYFTKSGRIYISWKSLHVRDYLRVTRCFKCQKFGHVSKFFNSEKQCGYCASTDHESNTCKVKNENSKHKCSNCERAGQQETNHSASIDSTLTKRGWGLINKLINKLPIELHIPGYQFCGPGTKLQERIALGHSGRNKLDQACKEHDVSYANETNLQKRHEADKLLLSKAVERLKAKDASFGEKAAALAIAGIMKGKVKFGMGAKSKKGKKKKTKKQRILVAPKYGGFLPFLLPLLGALGALGGGAAGIATAVNKASVDKKMLEETMRHNKAMEMSSGKGVGKTKGKGLYIGPYKWYQKKNSQ</sequence>
<proteinExistence type="predicted"/>
<keyword evidence="2" id="KW-0812">Transmembrane</keyword>
<dbReference type="Gene3D" id="1.20.90.10">
    <property type="entry name" value="Phospholipase A2 domain"/>
    <property type="match status" value="1"/>
</dbReference>
<dbReference type="InParanoid" id="D7ELI9"/>
<keyword evidence="2" id="KW-1133">Transmembrane helix</keyword>
<dbReference type="Pfam" id="PF08398">
    <property type="entry name" value="Phospholip_A2_4"/>
    <property type="match status" value="1"/>
</dbReference>
<reference evidence="4 5" key="2">
    <citation type="journal article" date="2010" name="Nucleic Acids Res.">
        <title>BeetleBase in 2010: revisions to provide comprehensive genomic information for Tribolium castaneum.</title>
        <authorList>
            <person name="Kim H.S."/>
            <person name="Murphy T."/>
            <person name="Xia J."/>
            <person name="Caragea D."/>
            <person name="Park Y."/>
            <person name="Beeman R.W."/>
            <person name="Lorenzen M.D."/>
            <person name="Butcher S."/>
            <person name="Manak J.R."/>
            <person name="Brown S.J."/>
        </authorList>
    </citation>
    <scope>NUCLEOTIDE SEQUENCE [LARGE SCALE GENOMIC DNA]</scope>
    <source>
        <strain evidence="4 5">Georgia GA2</strain>
    </source>
</reference>
<evidence type="ECO:0000259" key="3">
    <source>
        <dbReference type="Pfam" id="PF08398"/>
    </source>
</evidence>
<dbReference type="SUPFAM" id="SSF57756">
    <property type="entry name" value="Retrovirus zinc finger-like domains"/>
    <property type="match status" value="1"/>
</dbReference>
<dbReference type="AlphaFoldDB" id="D7ELI9"/>
<feature type="compositionally biased region" description="Basic and acidic residues" evidence="1">
    <location>
        <begin position="14"/>
        <end position="25"/>
    </location>
</feature>
<dbReference type="InterPro" id="IPR036875">
    <property type="entry name" value="Znf_CCHC_sf"/>
</dbReference>
<evidence type="ECO:0000256" key="1">
    <source>
        <dbReference type="SAM" id="MobiDB-lite"/>
    </source>
</evidence>
<feature type="transmembrane region" description="Helical" evidence="2">
    <location>
        <begin position="506"/>
        <end position="531"/>
    </location>
</feature>
<keyword evidence="2" id="KW-0472">Membrane</keyword>
<organism evidence="4 5">
    <name type="scientific">Tribolium castaneum</name>
    <name type="common">Red flour beetle</name>
    <dbReference type="NCBI Taxonomy" id="7070"/>
    <lineage>
        <taxon>Eukaryota</taxon>
        <taxon>Metazoa</taxon>
        <taxon>Ecdysozoa</taxon>
        <taxon>Arthropoda</taxon>
        <taxon>Hexapoda</taxon>
        <taxon>Insecta</taxon>
        <taxon>Pterygota</taxon>
        <taxon>Neoptera</taxon>
        <taxon>Endopterygota</taxon>
        <taxon>Coleoptera</taxon>
        <taxon>Polyphaga</taxon>
        <taxon>Cucujiformia</taxon>
        <taxon>Tenebrionidae</taxon>
        <taxon>Tenebrionidae incertae sedis</taxon>
        <taxon>Tribolium</taxon>
    </lineage>
</organism>
<gene>
    <name evidence="4" type="primary">GLEAN_04346</name>
    <name evidence="4" type="ORF">TcasGA2_TC004346</name>
</gene>
<feature type="compositionally biased region" description="Polar residues" evidence="1">
    <location>
        <begin position="1"/>
        <end position="13"/>
    </location>
</feature>
<dbReference type="InterPro" id="IPR013607">
    <property type="entry name" value="Phospholipase_A2-like"/>
</dbReference>
<dbReference type="HOGENOM" id="CLU_469583_0_0_1"/>
<reference evidence="4 5" key="1">
    <citation type="journal article" date="2008" name="Nature">
        <title>The genome of the model beetle and pest Tribolium castaneum.</title>
        <authorList>
            <consortium name="Tribolium Genome Sequencing Consortium"/>
            <person name="Richards S."/>
            <person name="Gibbs R.A."/>
            <person name="Weinstock G.M."/>
            <person name="Brown S.J."/>
            <person name="Denell R."/>
            <person name="Beeman R.W."/>
            <person name="Gibbs R."/>
            <person name="Beeman R.W."/>
            <person name="Brown S.J."/>
            <person name="Bucher G."/>
            <person name="Friedrich M."/>
            <person name="Grimmelikhuijzen C.J."/>
            <person name="Klingler M."/>
            <person name="Lorenzen M."/>
            <person name="Richards S."/>
            <person name="Roth S."/>
            <person name="Schroder R."/>
            <person name="Tautz D."/>
            <person name="Zdobnov E.M."/>
            <person name="Muzny D."/>
            <person name="Gibbs R.A."/>
            <person name="Weinstock G.M."/>
            <person name="Attaway T."/>
            <person name="Bell S."/>
            <person name="Buhay C.J."/>
            <person name="Chandrabose M.N."/>
            <person name="Chavez D."/>
            <person name="Clerk-Blankenburg K.P."/>
            <person name="Cree A."/>
            <person name="Dao M."/>
            <person name="Davis C."/>
            <person name="Chacko J."/>
            <person name="Dinh H."/>
            <person name="Dugan-Rocha S."/>
            <person name="Fowler G."/>
            <person name="Garner T.T."/>
            <person name="Garnes J."/>
            <person name="Gnirke A."/>
            <person name="Hawes A."/>
            <person name="Hernandez J."/>
            <person name="Hines S."/>
            <person name="Holder M."/>
            <person name="Hume J."/>
            <person name="Jhangiani S.N."/>
            <person name="Joshi V."/>
            <person name="Khan Z.M."/>
            <person name="Jackson L."/>
            <person name="Kovar C."/>
            <person name="Kowis A."/>
            <person name="Lee S."/>
            <person name="Lewis L.R."/>
            <person name="Margolis J."/>
            <person name="Morgan M."/>
            <person name="Nazareth L.V."/>
            <person name="Nguyen N."/>
            <person name="Okwuonu G."/>
            <person name="Parker D."/>
            <person name="Richards S."/>
            <person name="Ruiz S.J."/>
            <person name="Santibanez J."/>
            <person name="Savard J."/>
            <person name="Scherer S.E."/>
            <person name="Schneider B."/>
            <person name="Sodergren E."/>
            <person name="Tautz D."/>
            <person name="Vattahil S."/>
            <person name="Villasana D."/>
            <person name="White C.S."/>
            <person name="Wright R."/>
            <person name="Park Y."/>
            <person name="Beeman R.W."/>
            <person name="Lord J."/>
            <person name="Oppert B."/>
            <person name="Lorenzen M."/>
            <person name="Brown S."/>
            <person name="Wang L."/>
            <person name="Savard J."/>
            <person name="Tautz D."/>
            <person name="Richards S."/>
            <person name="Weinstock G."/>
            <person name="Gibbs R.A."/>
            <person name="Liu Y."/>
            <person name="Worley K."/>
            <person name="Weinstock G."/>
            <person name="Elsik C.G."/>
            <person name="Reese J.T."/>
            <person name="Elhaik E."/>
            <person name="Landan G."/>
            <person name="Graur D."/>
            <person name="Arensburger P."/>
            <person name="Atkinson P."/>
            <person name="Beeman R.W."/>
            <person name="Beidler J."/>
            <person name="Brown S.J."/>
            <person name="Demuth J.P."/>
            <person name="Drury D.W."/>
            <person name="Du Y.Z."/>
            <person name="Fujiwara H."/>
            <person name="Lorenzen M."/>
            <person name="Maselli V."/>
            <person name="Osanai M."/>
            <person name="Park Y."/>
            <person name="Robertson H.M."/>
            <person name="Tu Z."/>
            <person name="Wang J.J."/>
            <person name="Wang S."/>
            <person name="Richards S."/>
            <person name="Song H."/>
            <person name="Zhang L."/>
            <person name="Sodergren E."/>
            <person name="Werner D."/>
            <person name="Stanke M."/>
            <person name="Morgenstern B."/>
            <person name="Solovyev V."/>
            <person name="Kosarev P."/>
            <person name="Brown G."/>
            <person name="Chen H.C."/>
            <person name="Ermolaeva O."/>
            <person name="Hlavina W."/>
            <person name="Kapustin Y."/>
            <person name="Kiryutin B."/>
            <person name="Kitts P."/>
            <person name="Maglott D."/>
            <person name="Pruitt K."/>
            <person name="Sapojnikov V."/>
            <person name="Souvorov A."/>
            <person name="Mackey A.J."/>
            <person name="Waterhouse R.M."/>
            <person name="Wyder S."/>
            <person name="Zdobnov E.M."/>
            <person name="Zdobnov E.M."/>
            <person name="Wyder S."/>
            <person name="Kriventseva E.V."/>
            <person name="Kadowaki T."/>
            <person name="Bork P."/>
            <person name="Aranda M."/>
            <person name="Bao R."/>
            <person name="Beermann A."/>
            <person name="Berns N."/>
            <person name="Bolognesi R."/>
            <person name="Bonneton F."/>
            <person name="Bopp D."/>
            <person name="Brown S.J."/>
            <person name="Bucher G."/>
            <person name="Butts T."/>
            <person name="Chaumot A."/>
            <person name="Denell R.E."/>
            <person name="Ferrier D.E."/>
            <person name="Friedrich M."/>
            <person name="Gordon C.M."/>
            <person name="Jindra M."/>
            <person name="Klingler M."/>
            <person name="Lan Q."/>
            <person name="Lattorff H.M."/>
            <person name="Laudet V."/>
            <person name="von Levetsow C."/>
            <person name="Liu Z."/>
            <person name="Lutz R."/>
            <person name="Lynch J.A."/>
            <person name="da Fonseca R.N."/>
            <person name="Posnien N."/>
            <person name="Reuter R."/>
            <person name="Roth S."/>
            <person name="Savard J."/>
            <person name="Schinko J.B."/>
            <person name="Schmitt C."/>
            <person name="Schoppmeier M."/>
            <person name="Schroder R."/>
            <person name="Shippy T.D."/>
            <person name="Simonnet F."/>
            <person name="Marques-Souza H."/>
            <person name="Tautz D."/>
            <person name="Tomoyasu Y."/>
            <person name="Trauner J."/>
            <person name="Van der Zee M."/>
            <person name="Vervoort M."/>
            <person name="Wittkopp N."/>
            <person name="Wimmer E.A."/>
            <person name="Yang X."/>
            <person name="Jones A.K."/>
            <person name="Sattelle D.B."/>
            <person name="Ebert P.R."/>
            <person name="Nelson D."/>
            <person name="Scott J.G."/>
            <person name="Beeman R.W."/>
            <person name="Muthukrishnan S."/>
            <person name="Kramer K.J."/>
            <person name="Arakane Y."/>
            <person name="Beeman R.W."/>
            <person name="Zhu Q."/>
            <person name="Hogenkamp D."/>
            <person name="Dixit R."/>
            <person name="Oppert B."/>
            <person name="Jiang H."/>
            <person name="Zou Z."/>
            <person name="Marshall J."/>
            <person name="Elpidina E."/>
            <person name="Vinokurov K."/>
            <person name="Oppert C."/>
            <person name="Zou Z."/>
            <person name="Evans J."/>
            <person name="Lu Z."/>
            <person name="Zhao P."/>
            <person name="Sumathipala N."/>
            <person name="Altincicek B."/>
            <person name="Vilcinskas A."/>
            <person name="Williams M."/>
            <person name="Hultmark D."/>
            <person name="Hetru C."/>
            <person name="Jiang H."/>
            <person name="Grimmelikhuijzen C.J."/>
            <person name="Hauser F."/>
            <person name="Cazzamali G."/>
            <person name="Williamson M."/>
            <person name="Park Y."/>
            <person name="Li B."/>
            <person name="Tanaka Y."/>
            <person name="Predel R."/>
            <person name="Neupert S."/>
            <person name="Schachtner J."/>
            <person name="Verleyen P."/>
            <person name="Raible F."/>
            <person name="Bork P."/>
            <person name="Friedrich M."/>
            <person name="Walden K.K."/>
            <person name="Robertson H.M."/>
            <person name="Angeli S."/>
            <person name="Foret S."/>
            <person name="Bucher G."/>
            <person name="Schuetz S."/>
            <person name="Maleszka R."/>
            <person name="Wimmer E.A."/>
            <person name="Beeman R.W."/>
            <person name="Lorenzen M."/>
            <person name="Tomoyasu Y."/>
            <person name="Miller S.C."/>
            <person name="Grossmann D."/>
            <person name="Bucher G."/>
        </authorList>
    </citation>
    <scope>NUCLEOTIDE SEQUENCE [LARGE SCALE GENOMIC DNA]</scope>
    <source>
        <strain evidence="4 5">Georgia GA2</strain>
    </source>
</reference>
<evidence type="ECO:0000313" key="5">
    <source>
        <dbReference type="Proteomes" id="UP000007266"/>
    </source>
</evidence>
<dbReference type="GO" id="GO:0050482">
    <property type="term" value="P:arachidonate secretion"/>
    <property type="evidence" value="ECO:0007669"/>
    <property type="project" value="InterPro"/>
</dbReference>
<dbReference type="GO" id="GO:0005198">
    <property type="term" value="F:structural molecule activity"/>
    <property type="evidence" value="ECO:0007669"/>
    <property type="project" value="InterPro"/>
</dbReference>
<feature type="domain" description="Phospholipase A2-like" evidence="3">
    <location>
        <begin position="388"/>
        <end position="461"/>
    </location>
</feature>
<name>D7ELI9_TRICA</name>
<evidence type="ECO:0000256" key="2">
    <source>
        <dbReference type="SAM" id="Phobius"/>
    </source>
</evidence>
<dbReference type="GO" id="GO:0003676">
    <property type="term" value="F:nucleic acid binding"/>
    <property type="evidence" value="ECO:0007669"/>
    <property type="project" value="InterPro"/>
</dbReference>
<feature type="region of interest" description="Disordered" evidence="1">
    <location>
        <begin position="1"/>
        <end position="25"/>
    </location>
</feature>
<keyword evidence="5" id="KW-1185">Reference proteome</keyword>
<evidence type="ECO:0000313" key="4">
    <source>
        <dbReference type="EMBL" id="EFA12193.1"/>
    </source>
</evidence>
<dbReference type="GO" id="GO:0004623">
    <property type="term" value="F:phospholipase A2 activity"/>
    <property type="evidence" value="ECO:0007669"/>
    <property type="project" value="InterPro"/>
</dbReference>
<dbReference type="Proteomes" id="UP000007266">
    <property type="component" value="Unassembled WGS sequence"/>
</dbReference>
<dbReference type="GO" id="GO:0006644">
    <property type="term" value="P:phospholipid metabolic process"/>
    <property type="evidence" value="ECO:0007669"/>
    <property type="project" value="InterPro"/>
</dbReference>